<feature type="compositionally biased region" description="Low complexity" evidence="1">
    <location>
        <begin position="196"/>
        <end position="221"/>
    </location>
</feature>
<organism evidence="2 3">
    <name type="scientific">Frankliniella fusca</name>
    <dbReference type="NCBI Taxonomy" id="407009"/>
    <lineage>
        <taxon>Eukaryota</taxon>
        <taxon>Metazoa</taxon>
        <taxon>Ecdysozoa</taxon>
        <taxon>Arthropoda</taxon>
        <taxon>Hexapoda</taxon>
        <taxon>Insecta</taxon>
        <taxon>Pterygota</taxon>
        <taxon>Neoptera</taxon>
        <taxon>Paraneoptera</taxon>
        <taxon>Thysanoptera</taxon>
        <taxon>Terebrantia</taxon>
        <taxon>Thripoidea</taxon>
        <taxon>Thripidae</taxon>
        <taxon>Frankliniella</taxon>
    </lineage>
</organism>
<dbReference type="Proteomes" id="UP001219518">
    <property type="component" value="Unassembled WGS sequence"/>
</dbReference>
<evidence type="ECO:0000256" key="1">
    <source>
        <dbReference type="SAM" id="MobiDB-lite"/>
    </source>
</evidence>
<dbReference type="EMBL" id="JAHWGI010001200">
    <property type="protein sequence ID" value="KAK3924781.1"/>
    <property type="molecule type" value="Genomic_DNA"/>
</dbReference>
<feature type="region of interest" description="Disordered" evidence="1">
    <location>
        <begin position="161"/>
        <end position="180"/>
    </location>
</feature>
<evidence type="ECO:0000313" key="3">
    <source>
        <dbReference type="Proteomes" id="UP001219518"/>
    </source>
</evidence>
<reference evidence="2" key="2">
    <citation type="journal article" date="2023" name="BMC Genomics">
        <title>Pest status, molecular evolution, and epigenetic factors derived from the genome assembly of Frankliniella fusca, a thysanopteran phytovirus vector.</title>
        <authorList>
            <person name="Catto M.A."/>
            <person name="Labadie P.E."/>
            <person name="Jacobson A.L."/>
            <person name="Kennedy G.G."/>
            <person name="Srinivasan R."/>
            <person name="Hunt B.G."/>
        </authorList>
    </citation>
    <scope>NUCLEOTIDE SEQUENCE</scope>
    <source>
        <strain evidence="2">PL_HMW_Pooled</strain>
    </source>
</reference>
<dbReference type="PANTHER" id="PTHR46601:SF1">
    <property type="entry name" value="ADF-H DOMAIN-CONTAINING PROTEIN"/>
    <property type="match status" value="1"/>
</dbReference>
<feature type="region of interest" description="Disordered" evidence="1">
    <location>
        <begin position="194"/>
        <end position="222"/>
    </location>
</feature>
<comment type="caution">
    <text evidence="2">The sequence shown here is derived from an EMBL/GenBank/DDBJ whole genome shotgun (WGS) entry which is preliminary data.</text>
</comment>
<accession>A0AAE1HQ55</accession>
<name>A0AAE1HQ55_9NEOP</name>
<keyword evidence="3" id="KW-1185">Reference proteome</keyword>
<protein>
    <submittedName>
        <fullName evidence="2">ARL14 effector protein</fullName>
    </submittedName>
</protein>
<evidence type="ECO:0000313" key="2">
    <source>
        <dbReference type="EMBL" id="KAK3924781.1"/>
    </source>
</evidence>
<dbReference type="AlphaFoldDB" id="A0AAE1HQ55"/>
<gene>
    <name evidence="2" type="ORF">KUF71_012915</name>
</gene>
<reference evidence="2" key="1">
    <citation type="submission" date="2021-07" db="EMBL/GenBank/DDBJ databases">
        <authorList>
            <person name="Catto M.A."/>
            <person name="Jacobson A."/>
            <person name="Kennedy G."/>
            <person name="Labadie P."/>
            <person name="Hunt B.G."/>
            <person name="Srinivasan R."/>
        </authorList>
    </citation>
    <scope>NUCLEOTIDE SEQUENCE</scope>
    <source>
        <strain evidence="2">PL_HMW_Pooled</strain>
        <tissue evidence="2">Head</tissue>
    </source>
</reference>
<sequence length="843" mass="95747">MPPENKQLCSVGTATGDDCDGSFTHKTNLSAMNLELIQVRSGCENLVTVCDKHSDKYLRSFFLIAGRQCCNPFQQKHEKPGSDLKVITWDLYVKWKEIENIKLIPGKKVCRACRDCLNRVLSGKSPPHEALAPEEILEVIYGAVPLPDNNEDKLIEPQVSGLSVENPNTPSQSPAKLNAPLQSPLVTRLKQEYRNPASSSPTGSSASEGQSTDTSDVSSQDFWTLPEDSKDYKRLYCIAELLEVDLPKLSIIKTKARLLVKTVELMNALKSLILKVTKTSPRFQPEENPLKITIDYEDTCFEMFQQMKDKFWISQSHEEKIHIMSLVPHSWSWMHIMEEFEVGRKVAEKVVELVNEQGILPSVNPRGGKTLKESVANEVKAFYYRSDVSRELPGKKDYKSVKEGGKRIQKQKRLFLTTLREGYEFFKQEYPQYEIGFSKFAELRPEEVVLAGSSGTHSVCVCTTHQNMILMISGSNLNNLADIMYDGEQVENLDYKKMLEKIHCPVPTVECHLQKCASFPGPNSLRPLLSHIFEERMVERVEFKQWTTTDRSKLITQVRDTEEFINDILEALPALSIHSYISKQQAKFYQEKKNSLKPGEAVVVLDFSENYSFIVQDAVQGYHWSNDQATLHPFVVYTKQSNASEPVAHSLIILSDDMKHNTGAVFAFQREQVHHLRNNLGMKIERLIYFSDSAGGQYKNKFNAANLMSHKEDFGIDAEWHFFATSHGKGPSDGVGGAFKREAASASLRAVMSNQITNVQELYDWGKLTMKKSALSFVAKEKVEETRKELSDRFEKAIAVPKIRQQHCLIPMGEFIMSIARDSYGAEHDIIDLNPDLHRKRKR</sequence>
<dbReference type="PANTHER" id="PTHR46601">
    <property type="entry name" value="ULP_PROTEASE DOMAIN-CONTAINING PROTEIN"/>
    <property type="match status" value="1"/>
</dbReference>
<proteinExistence type="predicted"/>